<sequence>MEGYLVYSSARVKTIQIKIIYATNTRVSSVRSQRINDNISTSNQENTRSIEEHLQVISSELEIIKQDFERKSLELEKRIEQYEEEKMQLGMDVDDLDSLKMDYKKLRLSIKTAGLAREDVLQGSLVENQNENVGLKIRVLELERFLHQYRSRNSVRDRDYIMGAALTQVREVVDRLQTLAVQADVLSLKYESESDQGQELAWLLRKVGTSTPTSFPIGLGFNPGNNPTNPVVPNLDDIAEIEKAIVELPKQLEGQCRWLEEKFKALESADYHGGIDAKDLSMVPDLVLPPKFKTPEFEKYNRTSCPEAHITMFYRRITGYVNNDQLLIHCFQDNLTRAAAK</sequence>
<dbReference type="EMBL" id="JABFAB010000011">
    <property type="protein sequence ID" value="MBA0665218.1"/>
    <property type="molecule type" value="Genomic_DNA"/>
</dbReference>
<evidence type="ECO:0000256" key="1">
    <source>
        <dbReference type="SAM" id="Coils"/>
    </source>
</evidence>
<protein>
    <submittedName>
        <fullName evidence="2">Uncharacterized protein</fullName>
    </submittedName>
</protein>
<keyword evidence="1" id="KW-0175">Coiled coil</keyword>
<dbReference type="OrthoDB" id="1432691at2759"/>
<proteinExistence type="predicted"/>
<dbReference type="Proteomes" id="UP000593573">
    <property type="component" value="Unassembled WGS sequence"/>
</dbReference>
<evidence type="ECO:0000313" key="2">
    <source>
        <dbReference type="EMBL" id="MBA0665218.1"/>
    </source>
</evidence>
<reference evidence="2 3" key="1">
    <citation type="journal article" date="2019" name="Genome Biol. Evol.">
        <title>Insights into the evolution of the New World diploid cottons (Gossypium, subgenus Houzingenia) based on genome sequencing.</title>
        <authorList>
            <person name="Grover C.E."/>
            <person name="Arick M.A. 2nd"/>
            <person name="Thrash A."/>
            <person name="Conover J.L."/>
            <person name="Sanders W.S."/>
            <person name="Peterson D.G."/>
            <person name="Frelichowski J.E."/>
            <person name="Scheffler J.A."/>
            <person name="Scheffler B.E."/>
            <person name="Wendel J.F."/>
        </authorList>
    </citation>
    <scope>NUCLEOTIDE SEQUENCE [LARGE SCALE GENOMIC DNA]</scope>
    <source>
        <strain evidence="2">57</strain>
        <tissue evidence="2">Leaf</tissue>
    </source>
</reference>
<comment type="caution">
    <text evidence="2">The sequence shown here is derived from an EMBL/GenBank/DDBJ whole genome shotgun (WGS) entry which is preliminary data.</text>
</comment>
<feature type="coiled-coil region" evidence="1">
    <location>
        <begin position="65"/>
        <end position="99"/>
    </location>
</feature>
<organism evidence="2 3">
    <name type="scientific">Gossypium klotzschianum</name>
    <dbReference type="NCBI Taxonomy" id="34286"/>
    <lineage>
        <taxon>Eukaryota</taxon>
        <taxon>Viridiplantae</taxon>
        <taxon>Streptophyta</taxon>
        <taxon>Embryophyta</taxon>
        <taxon>Tracheophyta</taxon>
        <taxon>Spermatophyta</taxon>
        <taxon>Magnoliopsida</taxon>
        <taxon>eudicotyledons</taxon>
        <taxon>Gunneridae</taxon>
        <taxon>Pentapetalae</taxon>
        <taxon>rosids</taxon>
        <taxon>malvids</taxon>
        <taxon>Malvales</taxon>
        <taxon>Malvaceae</taxon>
        <taxon>Malvoideae</taxon>
        <taxon>Gossypium</taxon>
    </lineage>
</organism>
<evidence type="ECO:0000313" key="3">
    <source>
        <dbReference type="Proteomes" id="UP000593573"/>
    </source>
</evidence>
<dbReference type="PANTHER" id="PTHR33223">
    <property type="entry name" value="CCHC-TYPE DOMAIN-CONTAINING PROTEIN"/>
    <property type="match status" value="1"/>
</dbReference>
<name>A0A7J8VR27_9ROSI</name>
<accession>A0A7J8VR27</accession>
<dbReference type="AlphaFoldDB" id="A0A7J8VR27"/>
<keyword evidence="3" id="KW-1185">Reference proteome</keyword>
<gene>
    <name evidence="2" type="ORF">Goklo_005110</name>
</gene>
<dbReference type="PANTHER" id="PTHR33223:SF8">
    <property type="entry name" value="OS04G0172440 PROTEIN"/>
    <property type="match status" value="1"/>
</dbReference>